<sequence length="152" mass="16915">MTSFRWHHRFLPSAIRDRSRTLAAIVEAVEMYRLESQKDSHKLVRRPGKRSGVAKKRGINREHDYLLIARDHSGSTLDFLTGPGQMTVVQLHASSRCCRPTCCSSSSGYKSLTQPLQKLADTASRGASRYLMEVSGILCAEVGLKNLSTVHS</sequence>
<comment type="caution">
    <text evidence="1">The sequence shown here is derived from an EMBL/GenBank/DDBJ whole genome shotgun (WGS) entry which is preliminary data.</text>
</comment>
<name>A0ACC7MCK3_9BURK</name>
<evidence type="ECO:0000313" key="2">
    <source>
        <dbReference type="Proteomes" id="UP001168096"/>
    </source>
</evidence>
<organism evidence="1 2">
    <name type="scientific">Massilia orientalis</name>
    <dbReference type="NCBI Taxonomy" id="3050128"/>
    <lineage>
        <taxon>Bacteria</taxon>
        <taxon>Pseudomonadati</taxon>
        <taxon>Pseudomonadota</taxon>
        <taxon>Betaproteobacteria</taxon>
        <taxon>Burkholderiales</taxon>
        <taxon>Oxalobacteraceae</taxon>
        <taxon>Telluria group</taxon>
        <taxon>Massilia</taxon>
    </lineage>
</organism>
<evidence type="ECO:0000313" key="1">
    <source>
        <dbReference type="EMBL" id="MFJ1468066.1"/>
    </source>
</evidence>
<dbReference type="EMBL" id="JASNRB020000005">
    <property type="protein sequence ID" value="MFJ1468066.1"/>
    <property type="molecule type" value="Genomic_DNA"/>
</dbReference>
<reference evidence="1" key="1">
    <citation type="submission" date="2024-11" db="EMBL/GenBank/DDBJ databases">
        <title>Description of Massilia orientalis sp. nov., isolated from rhizosphere soil of Ageratina adenophora.</title>
        <authorList>
            <person name="Wang Y."/>
        </authorList>
    </citation>
    <scope>NUCLEOTIDE SEQUENCE</scope>
    <source>
        <strain evidence="1">YIM B02787</strain>
    </source>
</reference>
<proteinExistence type="predicted"/>
<accession>A0ACC7MCK3</accession>
<protein>
    <submittedName>
        <fullName evidence="1">Uncharacterized protein</fullName>
    </submittedName>
</protein>
<keyword evidence="2" id="KW-1185">Reference proteome</keyword>
<dbReference type="Proteomes" id="UP001168096">
    <property type="component" value="Unassembled WGS sequence"/>
</dbReference>
<gene>
    <name evidence="1" type="ORF">QPK29_010115</name>
</gene>